<reference evidence="1 2" key="1">
    <citation type="submission" date="2015-04" db="EMBL/GenBank/DDBJ databases">
        <authorList>
            <person name="Syromyatnikov M.Y."/>
            <person name="Popov V.N."/>
        </authorList>
    </citation>
    <scope>NUCLEOTIDE SEQUENCE [LARGE SCALE GENOMIC DNA]</scope>
</reference>
<dbReference type="AlphaFoldDB" id="A0A1J1J5E0"/>
<proteinExistence type="predicted"/>
<name>A0A1J1J5E0_9DIPT</name>
<evidence type="ECO:0000313" key="1">
    <source>
        <dbReference type="EMBL" id="CRL07607.1"/>
    </source>
</evidence>
<accession>A0A1J1J5E0</accession>
<evidence type="ECO:0000313" key="2">
    <source>
        <dbReference type="Proteomes" id="UP000183832"/>
    </source>
</evidence>
<organism evidence="1 2">
    <name type="scientific">Clunio marinus</name>
    <dbReference type="NCBI Taxonomy" id="568069"/>
    <lineage>
        <taxon>Eukaryota</taxon>
        <taxon>Metazoa</taxon>
        <taxon>Ecdysozoa</taxon>
        <taxon>Arthropoda</taxon>
        <taxon>Hexapoda</taxon>
        <taxon>Insecta</taxon>
        <taxon>Pterygota</taxon>
        <taxon>Neoptera</taxon>
        <taxon>Endopterygota</taxon>
        <taxon>Diptera</taxon>
        <taxon>Nematocera</taxon>
        <taxon>Chironomoidea</taxon>
        <taxon>Chironomidae</taxon>
        <taxon>Clunio</taxon>
    </lineage>
</organism>
<keyword evidence="2" id="KW-1185">Reference proteome</keyword>
<dbReference type="Proteomes" id="UP000183832">
    <property type="component" value="Unassembled WGS sequence"/>
</dbReference>
<sequence>MVFDIEPLNINLLFTSNKADAFCLQAETLNSHDVVPCPLSPRTHVEDHQSLDFENPVTTKPSMDAILKQKIKKRKMKMELSIKLVVMRATL</sequence>
<protein>
    <submittedName>
        <fullName evidence="1">CLUMA_CG020572, isoform A</fullName>
    </submittedName>
</protein>
<dbReference type="EMBL" id="CVRI01000073">
    <property type="protein sequence ID" value="CRL07607.1"/>
    <property type="molecule type" value="Genomic_DNA"/>
</dbReference>
<gene>
    <name evidence="1" type="ORF">CLUMA_CG020572</name>
</gene>